<sequence length="44" mass="5237">IRLPADMRLEEAHSIAEELEKKIREKMNIETTIHVEPIIARKKR</sequence>
<accession>X0ZK46</accession>
<dbReference type="EMBL" id="BART01001498">
    <property type="protein sequence ID" value="GAG70005.1"/>
    <property type="molecule type" value="Genomic_DNA"/>
</dbReference>
<dbReference type="InterPro" id="IPR027470">
    <property type="entry name" value="Cation_efflux_CTD"/>
</dbReference>
<feature type="domain" description="Cation efflux protein cytoplasmic" evidence="1">
    <location>
        <begin position="1"/>
        <end position="37"/>
    </location>
</feature>
<reference evidence="2" key="1">
    <citation type="journal article" date="2014" name="Front. Microbiol.">
        <title>High frequency of phylogenetically diverse reductive dehalogenase-homologous genes in deep subseafloor sedimentary metagenomes.</title>
        <authorList>
            <person name="Kawai M."/>
            <person name="Futagami T."/>
            <person name="Toyoda A."/>
            <person name="Takaki Y."/>
            <person name="Nishi S."/>
            <person name="Hori S."/>
            <person name="Arai W."/>
            <person name="Tsubouchi T."/>
            <person name="Morono Y."/>
            <person name="Uchiyama I."/>
            <person name="Ito T."/>
            <person name="Fujiyama A."/>
            <person name="Inagaki F."/>
            <person name="Takami H."/>
        </authorList>
    </citation>
    <scope>NUCLEOTIDE SEQUENCE</scope>
    <source>
        <strain evidence="2">Expedition CK06-06</strain>
    </source>
</reference>
<proteinExistence type="predicted"/>
<protein>
    <recommendedName>
        <fullName evidence="1">Cation efflux protein cytoplasmic domain-containing protein</fullName>
    </recommendedName>
</protein>
<dbReference type="InterPro" id="IPR036837">
    <property type="entry name" value="Cation_efflux_CTD_sf"/>
</dbReference>
<dbReference type="Gene3D" id="3.30.70.1350">
    <property type="entry name" value="Cation efflux protein, cytoplasmic domain"/>
    <property type="match status" value="1"/>
</dbReference>
<gene>
    <name evidence="2" type="ORF">S01H4_05243</name>
</gene>
<name>X0ZK46_9ZZZZ</name>
<organism evidence="2">
    <name type="scientific">marine sediment metagenome</name>
    <dbReference type="NCBI Taxonomy" id="412755"/>
    <lineage>
        <taxon>unclassified sequences</taxon>
        <taxon>metagenomes</taxon>
        <taxon>ecological metagenomes</taxon>
    </lineage>
</organism>
<feature type="non-terminal residue" evidence="2">
    <location>
        <position position="1"/>
    </location>
</feature>
<dbReference type="AlphaFoldDB" id="X0ZK46"/>
<dbReference type="Pfam" id="PF16916">
    <property type="entry name" value="ZT_dimer"/>
    <property type="match status" value="1"/>
</dbReference>
<comment type="caution">
    <text evidence="2">The sequence shown here is derived from an EMBL/GenBank/DDBJ whole genome shotgun (WGS) entry which is preliminary data.</text>
</comment>
<dbReference type="SUPFAM" id="SSF160240">
    <property type="entry name" value="Cation efflux protein cytoplasmic domain-like"/>
    <property type="match status" value="1"/>
</dbReference>
<evidence type="ECO:0000259" key="1">
    <source>
        <dbReference type="Pfam" id="PF16916"/>
    </source>
</evidence>
<evidence type="ECO:0000313" key="2">
    <source>
        <dbReference type="EMBL" id="GAG70005.1"/>
    </source>
</evidence>